<comment type="caution">
    <text evidence="1">The sequence shown here is derived from an EMBL/GenBank/DDBJ whole genome shotgun (WGS) entry which is preliminary data.</text>
</comment>
<gene>
    <name evidence="1" type="ORF">K1T71_002512</name>
</gene>
<accession>A0ACC1DD82</accession>
<keyword evidence="2" id="KW-1185">Reference proteome</keyword>
<evidence type="ECO:0000313" key="1">
    <source>
        <dbReference type="EMBL" id="KAJ0181790.1"/>
    </source>
</evidence>
<proteinExistence type="predicted"/>
<name>A0ACC1DD82_9NEOP</name>
<dbReference type="Proteomes" id="UP000824533">
    <property type="component" value="Linkage Group LG04"/>
</dbReference>
<evidence type="ECO:0000313" key="2">
    <source>
        <dbReference type="Proteomes" id="UP000824533"/>
    </source>
</evidence>
<dbReference type="EMBL" id="CM034390">
    <property type="protein sequence ID" value="KAJ0181790.1"/>
    <property type="molecule type" value="Genomic_DNA"/>
</dbReference>
<protein>
    <submittedName>
        <fullName evidence="1">Uncharacterized protein</fullName>
    </submittedName>
</protein>
<organism evidence="1 2">
    <name type="scientific">Dendrolimus kikuchii</name>
    <dbReference type="NCBI Taxonomy" id="765133"/>
    <lineage>
        <taxon>Eukaryota</taxon>
        <taxon>Metazoa</taxon>
        <taxon>Ecdysozoa</taxon>
        <taxon>Arthropoda</taxon>
        <taxon>Hexapoda</taxon>
        <taxon>Insecta</taxon>
        <taxon>Pterygota</taxon>
        <taxon>Neoptera</taxon>
        <taxon>Endopterygota</taxon>
        <taxon>Lepidoptera</taxon>
        <taxon>Glossata</taxon>
        <taxon>Ditrysia</taxon>
        <taxon>Bombycoidea</taxon>
        <taxon>Lasiocampidae</taxon>
        <taxon>Dendrolimus</taxon>
    </lineage>
</organism>
<sequence>MAGQDHSKFNREGKITNNGTEPTNQNEEENIVEEYQLLDSTLDDLNSALDYLEQKNDDIHEKLKELLQSNIDIRQQLQSQNTSMDSDETTNN</sequence>
<reference evidence="1 2" key="1">
    <citation type="journal article" date="2021" name="Front. Genet.">
        <title>Chromosome-Level Genome Assembly Reveals Significant Gene Expansion in the Toll and IMD Signaling Pathways of Dendrolimus kikuchii.</title>
        <authorList>
            <person name="Zhou J."/>
            <person name="Wu P."/>
            <person name="Xiong Z."/>
            <person name="Liu N."/>
            <person name="Zhao N."/>
            <person name="Ji M."/>
            <person name="Qiu Y."/>
            <person name="Yang B."/>
        </authorList>
    </citation>
    <scope>NUCLEOTIDE SEQUENCE [LARGE SCALE GENOMIC DNA]</scope>
    <source>
        <strain evidence="1">Ann1</strain>
    </source>
</reference>